<dbReference type="InterPro" id="IPR019388">
    <property type="entry name" value="FIT"/>
</dbReference>
<evidence type="ECO:0000256" key="6">
    <source>
        <dbReference type="HAMAP-Rule" id="MF_03229"/>
    </source>
</evidence>
<dbReference type="Proteomes" id="UP000001038">
    <property type="component" value="Chromosome 20"/>
</dbReference>
<proteinExistence type="inferred from homology"/>
<dbReference type="HAMAP" id="MF_03230">
    <property type="entry name" value="FITM2"/>
    <property type="match status" value="1"/>
</dbReference>
<organism evidence="8 9">
    <name type="scientific">Oryzias latipes</name>
    <name type="common">Japanese rice fish</name>
    <name type="synonym">Japanese killifish</name>
    <dbReference type="NCBI Taxonomy" id="8090"/>
    <lineage>
        <taxon>Eukaryota</taxon>
        <taxon>Metazoa</taxon>
        <taxon>Chordata</taxon>
        <taxon>Craniata</taxon>
        <taxon>Vertebrata</taxon>
        <taxon>Euteleostomi</taxon>
        <taxon>Actinopterygii</taxon>
        <taxon>Neopterygii</taxon>
        <taxon>Teleostei</taxon>
        <taxon>Neoteleostei</taxon>
        <taxon>Acanthomorphata</taxon>
        <taxon>Ovalentaria</taxon>
        <taxon>Atherinomorphae</taxon>
        <taxon>Beloniformes</taxon>
        <taxon>Adrianichthyidae</taxon>
        <taxon>Oryziinae</taxon>
        <taxon>Oryzias</taxon>
    </lineage>
</organism>
<dbReference type="AlphaFoldDB" id="A0A3B3HNA1"/>
<gene>
    <name evidence="8" type="primary">LOC101157894</name>
    <name evidence="6" type="synonym">FIT1</name>
    <name evidence="6" type="synonym">FITM1</name>
</gene>
<dbReference type="GO" id="GO:0140042">
    <property type="term" value="P:lipid droplet formation"/>
    <property type="evidence" value="ECO:0007669"/>
    <property type="project" value="UniProtKB-UniRule"/>
</dbReference>
<dbReference type="GO" id="GO:0019915">
    <property type="term" value="P:lipid storage"/>
    <property type="evidence" value="ECO:0000318"/>
    <property type="project" value="GO_Central"/>
</dbReference>
<evidence type="ECO:0000256" key="7">
    <source>
        <dbReference type="SAM" id="Phobius"/>
    </source>
</evidence>
<keyword evidence="9" id="KW-1185">Reference proteome</keyword>
<dbReference type="OrthoDB" id="5579088at2759"/>
<dbReference type="InterPro" id="IPR046401">
    <property type="entry name" value="FITM1/2"/>
</dbReference>
<evidence type="ECO:0000313" key="8">
    <source>
        <dbReference type="Ensembl" id="ENSORLP00000033198.1"/>
    </source>
</evidence>
<keyword evidence="4 6" id="KW-1133">Transmembrane helix</keyword>
<keyword evidence="5 6" id="KW-0472">Membrane</keyword>
<dbReference type="GeneID" id="101157894"/>
<comment type="function">
    <text evidence="6">May play a role in the formation of lipid droplets (LDs), which are storage organelles at the center of lipid and energy homeostasis. May directly bind to diacylglycerol (DAGs) and triacylglycerol.</text>
</comment>
<dbReference type="RefSeq" id="XP_004081259.1">
    <property type="nucleotide sequence ID" value="XM_004081211.4"/>
</dbReference>
<sequence length="319" mass="36152">MDPKTGNSWKGLVSELERFHMIATELKVSGRFLLRPLDAALQMLTNLLARILGSNLVRRHFHLVLSGLVLFGPLLSFWVSKHNIFANSNHFLYRKFLRSTWGWTCILTGSFVLLLSFSACRSVPVSLRHFSRIGLAGLLWWGTRRLLTLLEDAAGSCYEPMPPAQDVQSPAAAAQPPLLLHEDQTKASCLRANLLWRGYEVSQNVLILCLCCLLLLEEISVFGRHLSHEKRQQRSPGAPIRILFLLCVVLLIMWMFLLLCLLANFPNWPSQQLGGALGYLGWRGLYQGWYRLNLRWCCPGLPGEELFITSGSVKEPKRL</sequence>
<dbReference type="GO" id="GO:0010945">
    <property type="term" value="F:coenzyme A diphosphatase activity"/>
    <property type="evidence" value="ECO:0007669"/>
    <property type="project" value="InterPro"/>
</dbReference>
<dbReference type="Bgee" id="ENSORLG00000022978">
    <property type="expression patterns" value="Expressed in heart and 8 other cell types or tissues"/>
</dbReference>
<reference evidence="8" key="3">
    <citation type="submission" date="2025-09" db="UniProtKB">
        <authorList>
            <consortium name="Ensembl"/>
        </authorList>
    </citation>
    <scope>IDENTIFICATION</scope>
    <source>
        <strain evidence="8">Hd-rR</strain>
    </source>
</reference>
<evidence type="ECO:0000256" key="2">
    <source>
        <dbReference type="ARBA" id="ARBA00022692"/>
    </source>
</evidence>
<evidence type="ECO:0000256" key="4">
    <source>
        <dbReference type="ARBA" id="ARBA00022989"/>
    </source>
</evidence>
<dbReference type="STRING" id="8090.ENSORLP00000033198"/>
<comment type="similarity">
    <text evidence="6">Belongs to the FIT family. FIT1 subfamily.</text>
</comment>
<name>A0A3B3HNA1_ORYLA</name>
<dbReference type="HAMAP" id="MF_03229">
    <property type="entry name" value="FITM1"/>
    <property type="match status" value="1"/>
</dbReference>
<evidence type="ECO:0000256" key="3">
    <source>
        <dbReference type="ARBA" id="ARBA00022824"/>
    </source>
</evidence>
<comment type="subcellular location">
    <subcellularLocation>
        <location evidence="1 6">Endoplasmic reticulum membrane</location>
        <topology evidence="1 6">Multi-pass membrane protein</topology>
    </subcellularLocation>
</comment>
<dbReference type="PANTHER" id="PTHR23129">
    <property type="entry name" value="ACYL-COENZYME A DIPHOSPHATASE FITM2"/>
    <property type="match status" value="1"/>
</dbReference>
<dbReference type="GO" id="GO:0005789">
    <property type="term" value="C:endoplasmic reticulum membrane"/>
    <property type="evidence" value="ECO:0000318"/>
    <property type="project" value="GO_Central"/>
</dbReference>
<feature type="transmembrane region" description="Helical" evidence="7">
    <location>
        <begin position="60"/>
        <end position="79"/>
    </location>
</feature>
<dbReference type="InterPro" id="IPR046402">
    <property type="entry name" value="FIT1"/>
</dbReference>
<dbReference type="Ensembl" id="ENSORLT00000044168.1">
    <property type="protein sequence ID" value="ENSORLP00000033198.1"/>
    <property type="gene ID" value="ENSORLG00000022978.1"/>
</dbReference>
<reference evidence="8 9" key="1">
    <citation type="journal article" date="2007" name="Nature">
        <title>The medaka draft genome and insights into vertebrate genome evolution.</title>
        <authorList>
            <person name="Kasahara M."/>
            <person name="Naruse K."/>
            <person name="Sasaki S."/>
            <person name="Nakatani Y."/>
            <person name="Qu W."/>
            <person name="Ahsan B."/>
            <person name="Yamada T."/>
            <person name="Nagayasu Y."/>
            <person name="Doi K."/>
            <person name="Kasai Y."/>
            <person name="Jindo T."/>
            <person name="Kobayashi D."/>
            <person name="Shimada A."/>
            <person name="Toyoda A."/>
            <person name="Kuroki Y."/>
            <person name="Fujiyama A."/>
            <person name="Sasaki T."/>
            <person name="Shimizu A."/>
            <person name="Asakawa S."/>
            <person name="Shimizu N."/>
            <person name="Hashimoto S."/>
            <person name="Yang J."/>
            <person name="Lee Y."/>
            <person name="Matsushima K."/>
            <person name="Sugano S."/>
            <person name="Sakaizumi M."/>
            <person name="Narita T."/>
            <person name="Ohishi K."/>
            <person name="Haga S."/>
            <person name="Ohta F."/>
            <person name="Nomoto H."/>
            <person name="Nogata K."/>
            <person name="Morishita T."/>
            <person name="Endo T."/>
            <person name="Shin-I T."/>
            <person name="Takeda H."/>
            <person name="Morishita S."/>
            <person name="Kohara Y."/>
        </authorList>
    </citation>
    <scope>NUCLEOTIDE SEQUENCE [LARGE SCALE GENOMIC DNA]</scope>
    <source>
        <strain evidence="8 9">Hd-rR</strain>
    </source>
</reference>
<dbReference type="GO" id="GO:0034389">
    <property type="term" value="P:lipid droplet organization"/>
    <property type="evidence" value="ECO:0000318"/>
    <property type="project" value="GO_Central"/>
</dbReference>
<comment type="caution">
    <text evidence="6">Lacks conserved residue(s) required for the propagation of feature annotation.</text>
</comment>
<dbReference type="GO" id="GO:0008654">
    <property type="term" value="P:phospholipid biosynthetic process"/>
    <property type="evidence" value="ECO:0000318"/>
    <property type="project" value="GO_Central"/>
</dbReference>
<dbReference type="GeneTree" id="ENSGT00530000063693"/>
<feature type="transmembrane region" description="Helical" evidence="7">
    <location>
        <begin position="100"/>
        <end position="119"/>
    </location>
</feature>
<feature type="transmembrane region" description="Helical" evidence="7">
    <location>
        <begin position="242"/>
        <end position="265"/>
    </location>
</feature>
<protein>
    <recommendedName>
        <fullName evidence="6">Fat storage-inducing transmembrane protein 1 homolog</fullName>
    </recommendedName>
    <alternativeName>
        <fullName evidence="6">FITM1-like protein</fullName>
    </alternativeName>
    <alternativeName>
        <fullName evidence="6">Fat-inducing protein 1</fullName>
    </alternativeName>
</protein>
<dbReference type="KEGG" id="ola:101157894"/>
<keyword evidence="2 6" id="KW-0812">Transmembrane</keyword>
<reference evidence="8" key="2">
    <citation type="submission" date="2025-08" db="UniProtKB">
        <authorList>
            <consortium name="Ensembl"/>
        </authorList>
    </citation>
    <scope>IDENTIFICATION</scope>
    <source>
        <strain evidence="8">Hd-rR</strain>
    </source>
</reference>
<dbReference type="InParanoid" id="A0A3B3HNA1"/>
<accession>A0A3B3HNA1</accession>
<evidence type="ECO:0000256" key="5">
    <source>
        <dbReference type="ARBA" id="ARBA00023136"/>
    </source>
</evidence>
<keyword evidence="3 6" id="KW-0256">Endoplasmic reticulum</keyword>
<dbReference type="PANTHER" id="PTHR23129:SF3">
    <property type="entry name" value="FAT STORAGE-INDUCING TRANSMEMBRANE PROTEIN 1"/>
    <property type="match status" value="1"/>
</dbReference>
<evidence type="ECO:0000313" key="9">
    <source>
        <dbReference type="Proteomes" id="UP000001038"/>
    </source>
</evidence>
<evidence type="ECO:0000256" key="1">
    <source>
        <dbReference type="ARBA" id="ARBA00004477"/>
    </source>
</evidence>